<keyword evidence="2 5" id="KW-0489">Methyltransferase</keyword>
<dbReference type="InterPro" id="IPR013216">
    <property type="entry name" value="Methyltransf_11"/>
</dbReference>
<evidence type="ECO:0000313" key="6">
    <source>
        <dbReference type="Proteomes" id="UP000621492"/>
    </source>
</evidence>
<dbReference type="CDD" id="cd02440">
    <property type="entry name" value="AdoMet_MTases"/>
    <property type="match status" value="1"/>
</dbReference>
<evidence type="ECO:0000256" key="1">
    <source>
        <dbReference type="ARBA" id="ARBA00008361"/>
    </source>
</evidence>
<name>A0A9W5TV70_9BACI</name>
<feature type="domain" description="Methyltransferase type 11" evidence="4">
    <location>
        <begin position="46"/>
        <end position="140"/>
    </location>
</feature>
<proteinExistence type="inferred from homology"/>
<dbReference type="InterPro" id="IPR029063">
    <property type="entry name" value="SAM-dependent_MTases_sf"/>
</dbReference>
<gene>
    <name evidence="5" type="ORF">GCM10011409_03690</name>
</gene>
<evidence type="ECO:0000313" key="5">
    <source>
        <dbReference type="EMBL" id="GGB29629.1"/>
    </source>
</evidence>
<evidence type="ECO:0000256" key="2">
    <source>
        <dbReference type="ARBA" id="ARBA00022603"/>
    </source>
</evidence>
<sequence length="254" mass="29539">MREKDYVKQVFSKNKDAYINSSTHANGNDLVNMIEWLKLAPDMIALDIATGGGHVAKQLAAHVNEVIATDLTEEMLRNTAKHLQSCENITFTVADAEDLPFANDMFDIVTCRIAAHHFPDPDKFVAEVARVLRPDGQFLFIDNIAPENTSLDQFNNTLEKMRDYSHVRSRTIAEWTTIFNRQCLQIVKEKRRKKRLPFREWVARTLDSDTEMDRVEKYLLNAAEEIQEYFQVERKEAHVQSFAIDEWMVLFRQK</sequence>
<keyword evidence="3" id="KW-0808">Transferase</keyword>
<dbReference type="GO" id="GO:0008757">
    <property type="term" value="F:S-adenosylmethionine-dependent methyltransferase activity"/>
    <property type="evidence" value="ECO:0007669"/>
    <property type="project" value="InterPro"/>
</dbReference>
<dbReference type="AlphaFoldDB" id="A0A9W5TV70"/>
<protein>
    <submittedName>
        <fullName evidence="5">SAM-dependent methyltransferase</fullName>
    </submittedName>
</protein>
<organism evidence="5 6">
    <name type="scientific">Lentibacillus populi</name>
    <dbReference type="NCBI Taxonomy" id="1827502"/>
    <lineage>
        <taxon>Bacteria</taxon>
        <taxon>Bacillati</taxon>
        <taxon>Bacillota</taxon>
        <taxon>Bacilli</taxon>
        <taxon>Bacillales</taxon>
        <taxon>Bacillaceae</taxon>
        <taxon>Lentibacillus</taxon>
    </lineage>
</organism>
<dbReference type="GO" id="GO:0032259">
    <property type="term" value="P:methylation"/>
    <property type="evidence" value="ECO:0007669"/>
    <property type="project" value="UniProtKB-KW"/>
</dbReference>
<dbReference type="PANTHER" id="PTHR44942">
    <property type="entry name" value="METHYLTRANSF_11 DOMAIN-CONTAINING PROTEIN"/>
    <property type="match status" value="1"/>
</dbReference>
<dbReference type="Pfam" id="PF08241">
    <property type="entry name" value="Methyltransf_11"/>
    <property type="match status" value="1"/>
</dbReference>
<reference evidence="5" key="2">
    <citation type="submission" date="2020-09" db="EMBL/GenBank/DDBJ databases">
        <authorList>
            <person name="Sun Q."/>
            <person name="Zhou Y."/>
        </authorList>
    </citation>
    <scope>NUCLEOTIDE SEQUENCE</scope>
    <source>
        <strain evidence="5">CGMCC 1.15454</strain>
    </source>
</reference>
<comment type="similarity">
    <text evidence="1">Belongs to the methyltransferase superfamily.</text>
</comment>
<keyword evidence="6" id="KW-1185">Reference proteome</keyword>
<dbReference type="RefSeq" id="WP_188724597.1">
    <property type="nucleotide sequence ID" value="NZ_BMJD01000002.1"/>
</dbReference>
<dbReference type="PANTHER" id="PTHR44942:SF4">
    <property type="entry name" value="METHYLTRANSFERASE TYPE 11 DOMAIN-CONTAINING PROTEIN"/>
    <property type="match status" value="1"/>
</dbReference>
<dbReference type="EMBL" id="BMJD01000002">
    <property type="protein sequence ID" value="GGB29629.1"/>
    <property type="molecule type" value="Genomic_DNA"/>
</dbReference>
<dbReference type="Gene3D" id="3.40.50.150">
    <property type="entry name" value="Vaccinia Virus protein VP39"/>
    <property type="match status" value="1"/>
</dbReference>
<evidence type="ECO:0000259" key="4">
    <source>
        <dbReference type="Pfam" id="PF08241"/>
    </source>
</evidence>
<dbReference type="Proteomes" id="UP000621492">
    <property type="component" value="Unassembled WGS sequence"/>
</dbReference>
<comment type="caution">
    <text evidence="5">The sequence shown here is derived from an EMBL/GenBank/DDBJ whole genome shotgun (WGS) entry which is preliminary data.</text>
</comment>
<evidence type="ECO:0000256" key="3">
    <source>
        <dbReference type="ARBA" id="ARBA00022679"/>
    </source>
</evidence>
<dbReference type="InterPro" id="IPR051052">
    <property type="entry name" value="Diverse_substrate_MTase"/>
</dbReference>
<dbReference type="SUPFAM" id="SSF53335">
    <property type="entry name" value="S-adenosyl-L-methionine-dependent methyltransferases"/>
    <property type="match status" value="1"/>
</dbReference>
<reference evidence="5" key="1">
    <citation type="journal article" date="2014" name="Int. J. Syst. Evol. Microbiol.">
        <title>Complete genome sequence of Corynebacterium casei LMG S-19264T (=DSM 44701T), isolated from a smear-ripened cheese.</title>
        <authorList>
            <consortium name="US DOE Joint Genome Institute (JGI-PGF)"/>
            <person name="Walter F."/>
            <person name="Albersmeier A."/>
            <person name="Kalinowski J."/>
            <person name="Ruckert C."/>
        </authorList>
    </citation>
    <scope>NUCLEOTIDE SEQUENCE</scope>
    <source>
        <strain evidence="5">CGMCC 1.15454</strain>
    </source>
</reference>
<accession>A0A9W5TV70</accession>